<feature type="region of interest" description="Disordered" evidence="1">
    <location>
        <begin position="74"/>
        <end position="97"/>
    </location>
</feature>
<keyword evidence="4" id="KW-1185">Reference proteome</keyword>
<feature type="compositionally biased region" description="Polar residues" evidence="1">
    <location>
        <begin position="78"/>
        <end position="92"/>
    </location>
</feature>
<evidence type="ECO:0000256" key="1">
    <source>
        <dbReference type="SAM" id="MobiDB-lite"/>
    </source>
</evidence>
<dbReference type="AlphaFoldDB" id="A0A5C5GFL2"/>
<protein>
    <submittedName>
        <fullName evidence="3">Uncharacterized protein</fullName>
    </submittedName>
</protein>
<keyword evidence="2" id="KW-0732">Signal</keyword>
<dbReference type="RefSeq" id="WP_140194239.1">
    <property type="nucleotide sequence ID" value="NZ_CP065915.1"/>
</dbReference>
<reference evidence="3 4" key="1">
    <citation type="submission" date="2019-06" db="EMBL/GenBank/DDBJ databases">
        <title>Genome of new Rhodobacteraceae sp. SM1903.</title>
        <authorList>
            <person name="Ren X."/>
        </authorList>
    </citation>
    <scope>NUCLEOTIDE SEQUENCE [LARGE SCALE GENOMIC DNA]</scope>
    <source>
        <strain evidence="3 4">SM1903</strain>
    </source>
</reference>
<feature type="compositionally biased region" description="Low complexity" evidence="1">
    <location>
        <begin position="121"/>
        <end position="144"/>
    </location>
</feature>
<proteinExistence type="predicted"/>
<feature type="region of interest" description="Disordered" evidence="1">
    <location>
        <begin position="116"/>
        <end position="144"/>
    </location>
</feature>
<organism evidence="3 4">
    <name type="scientific">Pelagovum pacificum</name>
    <dbReference type="NCBI Taxonomy" id="2588711"/>
    <lineage>
        <taxon>Bacteria</taxon>
        <taxon>Pseudomonadati</taxon>
        <taxon>Pseudomonadota</taxon>
        <taxon>Alphaproteobacteria</taxon>
        <taxon>Rhodobacterales</taxon>
        <taxon>Paracoccaceae</taxon>
        <taxon>Pelagovum</taxon>
    </lineage>
</organism>
<evidence type="ECO:0000313" key="3">
    <source>
        <dbReference type="EMBL" id="TNY33552.1"/>
    </source>
</evidence>
<evidence type="ECO:0000256" key="2">
    <source>
        <dbReference type="SAM" id="SignalP"/>
    </source>
</evidence>
<comment type="caution">
    <text evidence="3">The sequence shown here is derived from an EMBL/GenBank/DDBJ whole genome shotgun (WGS) entry which is preliminary data.</text>
</comment>
<sequence length="421" mass="42818">MARSRFVIAAAIAMIAGVAAAQTSRTPSPPAELPSENYAGSQYVDSRGCVYIRAGISGAVTWVPRVTRAREQLCGFNPTGSDGPTRSAQATQPREVPNPLEVGAAALGQDVAEMRTPAPQPQRVAAPAQPQPAARASAPAEPQPRVISLPQQPRGVVNPLTGAPVATAPAPSAPVVRASAPAPSAADEDLITGPTRMSRSAACALIARTGQQLLDQATGEPVACGGRRPAAPAPTYASYAQPDAPTFGRTVMPAAPATYAATTSQEITAPAGASAPAQAGVAVASVGCGNVSAVAQQYINTSRNVRCGPQAQPIFGGNGYAAATVSTRNTIPASNANAVTISTSNYQARTYLSTSNYEPITPPSGYERVWDDGRVNPSRGLTGVTAYVSSSNVSGAPVYSNPRPTGGYAMVGGTGYVPLTR</sequence>
<evidence type="ECO:0000313" key="4">
    <source>
        <dbReference type="Proteomes" id="UP000314011"/>
    </source>
</evidence>
<name>A0A5C5GFL2_9RHOB</name>
<dbReference type="EMBL" id="VFFF01000001">
    <property type="protein sequence ID" value="TNY33552.1"/>
    <property type="molecule type" value="Genomic_DNA"/>
</dbReference>
<gene>
    <name evidence="3" type="ORF">FHY64_09830</name>
</gene>
<dbReference type="Proteomes" id="UP000314011">
    <property type="component" value="Unassembled WGS sequence"/>
</dbReference>
<feature type="chain" id="PRO_5022913637" evidence="2">
    <location>
        <begin position="22"/>
        <end position="421"/>
    </location>
</feature>
<accession>A0A5C5GFL2</accession>
<dbReference type="OrthoDB" id="7843142at2"/>
<feature type="signal peptide" evidence="2">
    <location>
        <begin position="1"/>
        <end position="21"/>
    </location>
</feature>